<name>A7J6Y4_PBCVF</name>
<proteinExistence type="predicted"/>
<evidence type="ECO:0000313" key="1">
    <source>
        <dbReference type="EMBL" id="ABT15565.1"/>
    </source>
</evidence>
<gene>
    <name evidence="1" type="primary">n280L</name>
    <name evidence="1" type="ORF">FR483_n280L</name>
</gene>
<organism evidence="1 2">
    <name type="scientific">Paramecium bursaria Chlorella virus FR483</name>
    <name type="common">PBCV-FR483</name>
    <dbReference type="NCBI Taxonomy" id="399781"/>
    <lineage>
        <taxon>Viruses</taxon>
        <taxon>Varidnaviria</taxon>
        <taxon>Bamfordvirae</taxon>
        <taxon>Nucleocytoviricota</taxon>
        <taxon>Megaviricetes</taxon>
        <taxon>Algavirales</taxon>
        <taxon>Phycodnaviridae</taxon>
        <taxon>Chlorovirus</taxon>
        <taxon>Chlorovirus conductrix</taxon>
        <taxon>Paramecium bursaria Chlorella virus A1</taxon>
    </lineage>
</organism>
<sequence>MTRISQRCSSSLESSRQILYMPQRSSCTAWLRRMSLTFPSWSSRTSGEISRQMWRKMHMRTSCSRGLSLLRHTRHMVTLKVGWKC</sequence>
<accession>A7J6Y4</accession>
<organismHost>
    <name type="scientific">Paramecium bursaria</name>
    <dbReference type="NCBI Taxonomy" id="74790"/>
</organismHost>
<evidence type="ECO:0000313" key="2">
    <source>
        <dbReference type="Proteomes" id="UP000204095"/>
    </source>
</evidence>
<dbReference type="KEGG" id="vg:5470099"/>
<dbReference type="EMBL" id="DQ890022">
    <property type="protein sequence ID" value="ABT15565.1"/>
    <property type="molecule type" value="Genomic_DNA"/>
</dbReference>
<protein>
    <submittedName>
        <fullName evidence="1">Uncharacterized protein n280L</fullName>
    </submittedName>
</protein>
<dbReference type="Proteomes" id="UP000204095">
    <property type="component" value="Segment"/>
</dbReference>
<dbReference type="GeneID" id="5470099"/>
<dbReference type="RefSeq" id="YP_001425912.1">
    <property type="nucleotide sequence ID" value="NC_008603.1"/>
</dbReference>
<reference evidence="1 2" key="1">
    <citation type="journal article" date="2007" name="Virology">
        <title>Sequence and annotation of the 314-kb MT325 and the 321-kb FR483 viruses that infect Chlorella Pbi.</title>
        <authorList>
            <person name="Fitzgerald L.A."/>
            <person name="Graves M.V."/>
            <person name="Li X."/>
            <person name="Feldblyum T."/>
            <person name="Hartigan J."/>
            <person name="Van Etten J.L."/>
        </authorList>
    </citation>
    <scope>NUCLEOTIDE SEQUENCE [LARGE SCALE GENOMIC DNA]</scope>
    <source>
        <strain evidence="1 2">FR483</strain>
    </source>
</reference>